<reference evidence="2 3" key="1">
    <citation type="journal article" date="2023" name="Commun. Biol.">
        <title>Genome analysis of Parmales, the sister group of diatoms, reveals the evolutionary specialization of diatoms from phago-mixotrophs to photoautotrophs.</title>
        <authorList>
            <person name="Ban H."/>
            <person name="Sato S."/>
            <person name="Yoshikawa S."/>
            <person name="Yamada K."/>
            <person name="Nakamura Y."/>
            <person name="Ichinomiya M."/>
            <person name="Sato N."/>
            <person name="Blanc-Mathieu R."/>
            <person name="Endo H."/>
            <person name="Kuwata A."/>
            <person name="Ogata H."/>
        </authorList>
    </citation>
    <scope>NUCLEOTIDE SEQUENCE [LARGE SCALE GENOMIC DNA]</scope>
</reference>
<evidence type="ECO:0000313" key="3">
    <source>
        <dbReference type="Proteomes" id="UP001165060"/>
    </source>
</evidence>
<gene>
    <name evidence="2" type="ORF">TeGR_g14540</name>
</gene>
<dbReference type="InterPro" id="IPR002782">
    <property type="entry name" value="Mut7-C_RNAse_dom"/>
</dbReference>
<dbReference type="SUPFAM" id="SSF56219">
    <property type="entry name" value="DNase I-like"/>
    <property type="match status" value="1"/>
</dbReference>
<dbReference type="PANTHER" id="PTHR12121:SF36">
    <property type="entry name" value="ENDONUCLEASE_EXONUCLEASE_PHOSPHATASE DOMAIN-CONTAINING PROTEIN"/>
    <property type="match status" value="1"/>
</dbReference>
<dbReference type="Gene3D" id="3.60.10.10">
    <property type="entry name" value="Endonuclease/exonuclease/phosphatase"/>
    <property type="match status" value="1"/>
</dbReference>
<keyword evidence="3" id="KW-1185">Reference proteome</keyword>
<evidence type="ECO:0000259" key="1">
    <source>
        <dbReference type="Pfam" id="PF01927"/>
    </source>
</evidence>
<dbReference type="InterPro" id="IPR050410">
    <property type="entry name" value="CCR4/nocturin_mRNA_transcr"/>
</dbReference>
<accession>A0ABQ6MTI9</accession>
<dbReference type="Pfam" id="PF01927">
    <property type="entry name" value="Mut7-C"/>
    <property type="match status" value="1"/>
</dbReference>
<dbReference type="EMBL" id="BRYB01006062">
    <property type="protein sequence ID" value="GMI32807.1"/>
    <property type="molecule type" value="Genomic_DNA"/>
</dbReference>
<protein>
    <recommendedName>
        <fullName evidence="1">Mut7-C RNAse domain-containing protein</fullName>
    </recommendedName>
</protein>
<dbReference type="Proteomes" id="UP001165060">
    <property type="component" value="Unassembled WGS sequence"/>
</dbReference>
<sequence length="366" mass="40065">SLSPPCASPPPPSSFTISSLNCLAFAYAAPSSHPSVPPPLLSPAHRRPLLERTVRSLAGSSQVLCLQEVDDFEGTYGPLLASLSLEHRSAARSPPPSAAARARPSPLRDRVVTAWDPSVFRLHASRPLDLNALSLPPQPPAERRRLLRSNAALLACLTHKRTMERVVVCNAHLYWNPRHEDVKLAQAAHCAREAAAFAKECVRDPSDPPPPVLFAGDYNSLPERGVYDFFSRGEASMRDARRRCLARDLGGGAALSGFERGPRYHADASLNRFVRWLRVLGLDATLETQEEEGSRVKRKRPEELFASAAGDGRVLLTTSVRLMERKECPPSAFFVDTKSHASGEEALVRLLRGHGALLKPDSFLSK</sequence>
<feature type="non-terminal residue" evidence="2">
    <location>
        <position position="1"/>
    </location>
</feature>
<evidence type="ECO:0000313" key="2">
    <source>
        <dbReference type="EMBL" id="GMI32807.1"/>
    </source>
</evidence>
<organism evidence="2 3">
    <name type="scientific">Tetraparma gracilis</name>
    <dbReference type="NCBI Taxonomy" id="2962635"/>
    <lineage>
        <taxon>Eukaryota</taxon>
        <taxon>Sar</taxon>
        <taxon>Stramenopiles</taxon>
        <taxon>Ochrophyta</taxon>
        <taxon>Bolidophyceae</taxon>
        <taxon>Parmales</taxon>
        <taxon>Triparmaceae</taxon>
        <taxon>Tetraparma</taxon>
    </lineage>
</organism>
<feature type="domain" description="Mut7-C RNAse" evidence="1">
    <location>
        <begin position="262"/>
        <end position="336"/>
    </location>
</feature>
<dbReference type="InterPro" id="IPR036691">
    <property type="entry name" value="Endo/exonu/phosph_ase_sf"/>
</dbReference>
<dbReference type="PANTHER" id="PTHR12121">
    <property type="entry name" value="CARBON CATABOLITE REPRESSOR PROTEIN 4"/>
    <property type="match status" value="1"/>
</dbReference>
<name>A0ABQ6MTI9_9STRA</name>
<comment type="caution">
    <text evidence="2">The sequence shown here is derived from an EMBL/GenBank/DDBJ whole genome shotgun (WGS) entry which is preliminary data.</text>
</comment>
<proteinExistence type="predicted"/>